<dbReference type="Pfam" id="PF00067">
    <property type="entry name" value="p450"/>
    <property type="match status" value="1"/>
</dbReference>
<dbReference type="PROSITE" id="PS00086">
    <property type="entry name" value="CYTOCHROME_P450"/>
    <property type="match status" value="1"/>
</dbReference>
<evidence type="ECO:0000256" key="1">
    <source>
        <dbReference type="ARBA" id="ARBA00001971"/>
    </source>
</evidence>
<feature type="signal peptide" evidence="12">
    <location>
        <begin position="1"/>
        <end position="24"/>
    </location>
</feature>
<comment type="subcellular location">
    <subcellularLocation>
        <location evidence="2">Membrane</location>
    </subcellularLocation>
</comment>
<dbReference type="Proteomes" id="UP001652623">
    <property type="component" value="Chromosome 2"/>
</dbReference>
<evidence type="ECO:0000256" key="5">
    <source>
        <dbReference type="ARBA" id="ARBA00022723"/>
    </source>
</evidence>
<evidence type="ECO:0000256" key="6">
    <source>
        <dbReference type="ARBA" id="ARBA00023002"/>
    </source>
</evidence>
<keyword evidence="7 10" id="KW-0408">Iron</keyword>
<feature type="chain" id="PRO_5045861566" evidence="12">
    <location>
        <begin position="25"/>
        <end position="504"/>
    </location>
</feature>
<feature type="binding site" description="axial binding residue" evidence="10">
    <location>
        <position position="444"/>
    </location>
    <ligand>
        <name>heme</name>
        <dbReference type="ChEBI" id="CHEBI:30413"/>
    </ligand>
    <ligandPart>
        <name>Fe</name>
        <dbReference type="ChEBI" id="CHEBI:18248"/>
    </ligandPart>
</feature>
<keyword evidence="13" id="KW-1185">Reference proteome</keyword>
<evidence type="ECO:0000256" key="8">
    <source>
        <dbReference type="ARBA" id="ARBA00023033"/>
    </source>
</evidence>
<dbReference type="CDD" id="cd11072">
    <property type="entry name" value="CYP71-like"/>
    <property type="match status" value="1"/>
</dbReference>
<evidence type="ECO:0000256" key="4">
    <source>
        <dbReference type="ARBA" id="ARBA00022617"/>
    </source>
</evidence>
<gene>
    <name evidence="14" type="primary">LOC107418843</name>
</gene>
<dbReference type="PANTHER" id="PTHR47943:SF9">
    <property type="entry name" value="CYTOCHROME P450"/>
    <property type="match status" value="1"/>
</dbReference>
<dbReference type="SUPFAM" id="SSF48264">
    <property type="entry name" value="Cytochrome P450"/>
    <property type="match status" value="1"/>
</dbReference>
<evidence type="ECO:0000256" key="9">
    <source>
        <dbReference type="ARBA" id="ARBA00023136"/>
    </source>
</evidence>
<sequence>MSPTMIVILCAFLASLWFISFVLTKADQKHTKNGRKLPPGPQPLPIIGNLHQLGNLPHHNLQKLAQKYGPIMSLRLGSVPTIVVSSPQTANLFLKTHDTNFASRPKLQASDYLTFGRKGIAFAEYGPYWRNMRKLCTLQLLSASKTESFSGLRKEELGSMVESVKKLAVAGEVVNVSRKVGELVEDIATVMILGKRKDDRYELKGLAEKVLNLIGAFNLGDYVPFLGALDLQGFKRHTKEVSNSIHQVIEKILTEHEQDNNSQQRDFVDILLPLMNQPINPQDMPVYPIDRTNIKAILLDLIVAAFDTSATAIEWTMSELIRHPRVMKLLQDELESVVGMDKMVEEKDLGKLSYLDMVVKESFRLHPVAPLLVPHESIEDTTIEGYYIPKKSRIIVNTWAIGHDPNVWSKNVEEFYPERFMDSKIDLKGHDFELLPFGSGRRMCPGMQSGLITVRLVLAQLVHCFNWELPHGLNPKDIDMTEVFGLTVPRANHLVLKPTYRLLC</sequence>
<evidence type="ECO:0000256" key="11">
    <source>
        <dbReference type="RuleBase" id="RU000461"/>
    </source>
</evidence>
<organism evidence="13 14">
    <name type="scientific">Ziziphus jujuba</name>
    <name type="common">Chinese jujube</name>
    <name type="synonym">Ziziphus sativa</name>
    <dbReference type="NCBI Taxonomy" id="326968"/>
    <lineage>
        <taxon>Eukaryota</taxon>
        <taxon>Viridiplantae</taxon>
        <taxon>Streptophyta</taxon>
        <taxon>Embryophyta</taxon>
        <taxon>Tracheophyta</taxon>
        <taxon>Spermatophyta</taxon>
        <taxon>Magnoliopsida</taxon>
        <taxon>eudicotyledons</taxon>
        <taxon>Gunneridae</taxon>
        <taxon>Pentapetalae</taxon>
        <taxon>rosids</taxon>
        <taxon>fabids</taxon>
        <taxon>Rosales</taxon>
        <taxon>Rhamnaceae</taxon>
        <taxon>Paliureae</taxon>
        <taxon>Ziziphus</taxon>
    </lineage>
</organism>
<dbReference type="Gene3D" id="1.10.630.10">
    <property type="entry name" value="Cytochrome P450"/>
    <property type="match status" value="1"/>
</dbReference>
<dbReference type="RefSeq" id="XP_015883013.2">
    <property type="nucleotide sequence ID" value="XM_016027527.4"/>
</dbReference>
<protein>
    <submittedName>
        <fullName evidence="14">Cytochrome P450 CYP736A12</fullName>
    </submittedName>
</protein>
<reference evidence="14" key="2">
    <citation type="submission" date="2025-08" db="UniProtKB">
        <authorList>
            <consortium name="RefSeq"/>
        </authorList>
    </citation>
    <scope>IDENTIFICATION</scope>
    <source>
        <tissue evidence="14">Seedling</tissue>
    </source>
</reference>
<proteinExistence type="inferred from homology"/>
<dbReference type="InterPro" id="IPR002401">
    <property type="entry name" value="Cyt_P450_E_grp-I"/>
</dbReference>
<evidence type="ECO:0000256" key="12">
    <source>
        <dbReference type="SAM" id="SignalP"/>
    </source>
</evidence>
<keyword evidence="12" id="KW-0732">Signal</keyword>
<dbReference type="PANTHER" id="PTHR47943">
    <property type="entry name" value="CYTOCHROME P450 93A3-LIKE"/>
    <property type="match status" value="1"/>
</dbReference>
<accession>A0A6P4ABG6</accession>
<dbReference type="PRINTS" id="PR00385">
    <property type="entry name" value="P450"/>
</dbReference>
<dbReference type="GeneID" id="107418843"/>
<dbReference type="PRINTS" id="PR00463">
    <property type="entry name" value="EP450I"/>
</dbReference>
<keyword evidence="4 10" id="KW-0349">Heme</keyword>
<dbReference type="InterPro" id="IPR017972">
    <property type="entry name" value="Cyt_P450_CS"/>
</dbReference>
<keyword evidence="9" id="KW-0472">Membrane</keyword>
<evidence type="ECO:0000256" key="3">
    <source>
        <dbReference type="ARBA" id="ARBA00010617"/>
    </source>
</evidence>
<dbReference type="InterPro" id="IPR036396">
    <property type="entry name" value="Cyt_P450_sf"/>
</dbReference>
<keyword evidence="6 11" id="KW-0560">Oxidoreductase</keyword>
<evidence type="ECO:0000313" key="14">
    <source>
        <dbReference type="RefSeq" id="XP_015883013.2"/>
    </source>
</evidence>
<dbReference type="InterPro" id="IPR001128">
    <property type="entry name" value="Cyt_P450"/>
</dbReference>
<evidence type="ECO:0000256" key="10">
    <source>
        <dbReference type="PIRSR" id="PIRSR602401-1"/>
    </source>
</evidence>
<comment type="cofactor">
    <cofactor evidence="1 10">
        <name>heme</name>
        <dbReference type="ChEBI" id="CHEBI:30413"/>
    </cofactor>
</comment>
<name>A0A6P4ABG6_ZIZJJ</name>
<comment type="similarity">
    <text evidence="3 11">Belongs to the cytochrome P450 family.</text>
</comment>
<reference evidence="13" key="1">
    <citation type="submission" date="2025-05" db="UniProtKB">
        <authorList>
            <consortium name="RefSeq"/>
        </authorList>
    </citation>
    <scope>NUCLEOTIDE SEQUENCE [LARGE SCALE GENOMIC DNA]</scope>
</reference>
<keyword evidence="5 10" id="KW-0479">Metal-binding</keyword>
<evidence type="ECO:0000256" key="2">
    <source>
        <dbReference type="ARBA" id="ARBA00004370"/>
    </source>
</evidence>
<evidence type="ECO:0000256" key="7">
    <source>
        <dbReference type="ARBA" id="ARBA00023004"/>
    </source>
</evidence>
<keyword evidence="8 11" id="KW-0503">Monooxygenase</keyword>
<evidence type="ECO:0000313" key="13">
    <source>
        <dbReference type="Proteomes" id="UP001652623"/>
    </source>
</evidence>